<dbReference type="FunFam" id="2.40.70.10:FF:000026">
    <property type="entry name" value="Endothiapepsin"/>
    <property type="match status" value="1"/>
</dbReference>
<keyword evidence="7" id="KW-0732">Signal</keyword>
<dbReference type="AlphaFoldDB" id="A0A014N7S9"/>
<dbReference type="GO" id="GO:0006508">
    <property type="term" value="P:proteolysis"/>
    <property type="evidence" value="ECO:0007669"/>
    <property type="project" value="UniProtKB-KW"/>
</dbReference>
<dbReference type="FunFam" id="2.40.70.10:FF:000024">
    <property type="entry name" value="Endothiapepsin"/>
    <property type="match status" value="1"/>
</dbReference>
<sequence length="408" mass="43304">MQTFGRFLVSLVAASSLAAGAPKESFPSKNGKFSITAKHNVNFERNGPLALAKAYNKLDKPVPQDIADAVTRIQQKRETGSVTNTPNKHDQAYLAPVQIGTPPQTLNLIFDTGSADFWVFSNETASNEVKGQIPYDPKKSSTSKRMSGASWSIKYADNGTSVSGDVYTEIVTVGGLSVKSQAFASAKNISAYLSKSLAASGVLGLAFSKANRIKPQKQQTFFDNAKATLDAPLFTVDLKHQADGKYNFGYIDSSAHTGPIAYTSVDSTIGGWGFTSPGFAVGDGSFTNLSISGIIDTGATLLLLPENVVMAYYSKVKGASYDESERGYTFGCSTTLPSFSFWVGNSTITIPGSYMNYQATNDSGKTCFGGLQSSSGYGVSIFGDVALKAAFVVFDAGNNRLGWAAKNL</sequence>
<proteinExistence type="inferred from homology"/>
<dbReference type="InterPro" id="IPR034163">
    <property type="entry name" value="Aspergillopepsin-like_cat_dom"/>
</dbReference>
<dbReference type="PROSITE" id="PS51767">
    <property type="entry name" value="PEPTIDASE_A1"/>
    <property type="match status" value="1"/>
</dbReference>
<dbReference type="GO" id="GO:0004190">
    <property type="term" value="F:aspartic-type endopeptidase activity"/>
    <property type="evidence" value="ECO:0007669"/>
    <property type="project" value="UniProtKB-KW"/>
</dbReference>
<name>A0A014N7S9_9HYPO</name>
<evidence type="ECO:0000256" key="1">
    <source>
        <dbReference type="ARBA" id="ARBA00007447"/>
    </source>
</evidence>
<feature type="signal peptide" evidence="7">
    <location>
        <begin position="1"/>
        <end position="20"/>
    </location>
</feature>
<feature type="active site" evidence="5">
    <location>
        <position position="111"/>
    </location>
</feature>
<accession>A0A014N7S9</accession>
<gene>
    <name evidence="9" type="ORF">X797_011039</name>
</gene>
<evidence type="ECO:0000256" key="5">
    <source>
        <dbReference type="PIRSR" id="PIRSR601461-1"/>
    </source>
</evidence>
<dbReference type="Pfam" id="PF00026">
    <property type="entry name" value="Asp"/>
    <property type="match status" value="1"/>
</dbReference>
<feature type="active site" evidence="5">
    <location>
        <position position="296"/>
    </location>
</feature>
<evidence type="ECO:0000256" key="2">
    <source>
        <dbReference type="ARBA" id="ARBA00022670"/>
    </source>
</evidence>
<reference evidence="9 10" key="1">
    <citation type="submission" date="2014-02" db="EMBL/GenBank/DDBJ databases">
        <title>The genome sequence of the entomopathogenic fungus Metarhizium robertsii ARSEF 2575.</title>
        <authorList>
            <person name="Giuliano Garisto Donzelli B."/>
            <person name="Roe B.A."/>
            <person name="Macmil S.L."/>
            <person name="Krasnoff S.B."/>
            <person name="Gibson D.M."/>
        </authorList>
    </citation>
    <scope>NUCLEOTIDE SEQUENCE [LARGE SCALE GENOMIC DNA]</scope>
    <source>
        <strain evidence="9 10">ARSEF 2575</strain>
    </source>
</reference>
<dbReference type="PANTHER" id="PTHR47966:SF2">
    <property type="entry name" value="ASPERGILLOPEPSIN-1-RELATED"/>
    <property type="match status" value="1"/>
</dbReference>
<dbReference type="InterPro" id="IPR033121">
    <property type="entry name" value="PEPTIDASE_A1"/>
</dbReference>
<dbReference type="CDD" id="cd06097">
    <property type="entry name" value="Aspergillopepsin_like"/>
    <property type="match status" value="1"/>
</dbReference>
<dbReference type="InterPro" id="IPR021109">
    <property type="entry name" value="Peptidase_aspartic_dom_sf"/>
</dbReference>
<evidence type="ECO:0000256" key="4">
    <source>
        <dbReference type="ARBA" id="ARBA00022801"/>
    </source>
</evidence>
<dbReference type="EMBL" id="JELW01000062">
    <property type="protein sequence ID" value="EXU95858.1"/>
    <property type="molecule type" value="Genomic_DNA"/>
</dbReference>
<protein>
    <submittedName>
        <fullName evidence="9">Peptidase A1family protein</fullName>
    </submittedName>
</protein>
<feature type="domain" description="Peptidase A1" evidence="8">
    <location>
        <begin position="93"/>
        <end position="404"/>
    </location>
</feature>
<evidence type="ECO:0000256" key="7">
    <source>
        <dbReference type="SAM" id="SignalP"/>
    </source>
</evidence>
<dbReference type="Proteomes" id="UP000030151">
    <property type="component" value="Unassembled WGS sequence"/>
</dbReference>
<organism evidence="9 10">
    <name type="scientific">Metarhizium robertsii</name>
    <dbReference type="NCBI Taxonomy" id="568076"/>
    <lineage>
        <taxon>Eukaryota</taxon>
        <taxon>Fungi</taxon>
        <taxon>Dikarya</taxon>
        <taxon>Ascomycota</taxon>
        <taxon>Pezizomycotina</taxon>
        <taxon>Sordariomycetes</taxon>
        <taxon>Hypocreomycetidae</taxon>
        <taxon>Hypocreales</taxon>
        <taxon>Clavicipitaceae</taxon>
        <taxon>Metarhizium</taxon>
    </lineage>
</organism>
<dbReference type="PRINTS" id="PR00792">
    <property type="entry name" value="PEPSIN"/>
</dbReference>
<keyword evidence="3 6" id="KW-0064">Aspartyl protease</keyword>
<dbReference type="InterPro" id="IPR001461">
    <property type="entry name" value="Aspartic_peptidase_A1"/>
</dbReference>
<dbReference type="eggNOG" id="KOG1339">
    <property type="taxonomic scope" value="Eukaryota"/>
</dbReference>
<keyword evidence="2 6" id="KW-0645">Protease</keyword>
<evidence type="ECO:0000256" key="6">
    <source>
        <dbReference type="RuleBase" id="RU000454"/>
    </source>
</evidence>
<feature type="chain" id="PRO_5001472984" evidence="7">
    <location>
        <begin position="21"/>
        <end position="408"/>
    </location>
</feature>
<dbReference type="SUPFAM" id="SSF50630">
    <property type="entry name" value="Acid proteases"/>
    <property type="match status" value="1"/>
</dbReference>
<comment type="caution">
    <text evidence="9">The sequence shown here is derived from an EMBL/GenBank/DDBJ whole genome shotgun (WGS) entry which is preliminary data.</text>
</comment>
<evidence type="ECO:0000313" key="10">
    <source>
        <dbReference type="Proteomes" id="UP000030151"/>
    </source>
</evidence>
<dbReference type="InterPro" id="IPR001969">
    <property type="entry name" value="Aspartic_peptidase_AS"/>
</dbReference>
<dbReference type="HOGENOM" id="CLU_013253_0_1_1"/>
<evidence type="ECO:0000259" key="8">
    <source>
        <dbReference type="PROSITE" id="PS51767"/>
    </source>
</evidence>
<dbReference type="PANTHER" id="PTHR47966">
    <property type="entry name" value="BETA-SITE APP-CLEAVING ENZYME, ISOFORM A-RELATED"/>
    <property type="match status" value="1"/>
</dbReference>
<evidence type="ECO:0000256" key="3">
    <source>
        <dbReference type="ARBA" id="ARBA00022750"/>
    </source>
</evidence>
<comment type="similarity">
    <text evidence="1 6">Belongs to the peptidase A1 family.</text>
</comment>
<keyword evidence="4 6" id="KW-0378">Hydrolase</keyword>
<dbReference type="PROSITE" id="PS00141">
    <property type="entry name" value="ASP_PROTEASE"/>
    <property type="match status" value="1"/>
</dbReference>
<dbReference type="OrthoDB" id="2747330at2759"/>
<dbReference type="Gene3D" id="2.40.70.10">
    <property type="entry name" value="Acid Proteases"/>
    <property type="match status" value="2"/>
</dbReference>
<evidence type="ECO:0000313" key="9">
    <source>
        <dbReference type="EMBL" id="EXU95858.1"/>
    </source>
</evidence>